<reference evidence="4 5" key="1">
    <citation type="submission" date="2024-05" db="EMBL/GenBank/DDBJ databases">
        <authorList>
            <person name="Duchaud E."/>
        </authorList>
    </citation>
    <scope>NUCLEOTIDE SEQUENCE [LARGE SCALE GENOMIC DNA]</scope>
    <source>
        <strain evidence="4">Ena-SAMPLE-TAB-13-05-2024-13:56:06:370-140308</strain>
    </source>
</reference>
<name>A0ABP1EZF4_9FLAO</name>
<dbReference type="PANTHER" id="PTHR46743:SF2">
    <property type="entry name" value="TEICHOIC ACIDS EXPORT ATP-BINDING PROTEIN TAGH"/>
    <property type="match status" value="1"/>
</dbReference>
<dbReference type="SMART" id="SM00382">
    <property type="entry name" value="AAA"/>
    <property type="match status" value="1"/>
</dbReference>
<dbReference type="InterPro" id="IPR050683">
    <property type="entry name" value="Bact_Polysacc_Export_ATP-bd"/>
</dbReference>
<organism evidence="4 5">
    <name type="scientific">Tenacibaculum polynesiense</name>
    <dbReference type="NCBI Taxonomy" id="3137857"/>
    <lineage>
        <taxon>Bacteria</taxon>
        <taxon>Pseudomonadati</taxon>
        <taxon>Bacteroidota</taxon>
        <taxon>Flavobacteriia</taxon>
        <taxon>Flavobacteriales</taxon>
        <taxon>Flavobacteriaceae</taxon>
        <taxon>Tenacibaculum</taxon>
    </lineage>
</organism>
<keyword evidence="2" id="KW-0067">ATP-binding</keyword>
<dbReference type="PANTHER" id="PTHR46743">
    <property type="entry name" value="TEICHOIC ACIDS EXPORT ATP-BINDING PROTEIN TAGH"/>
    <property type="match status" value="1"/>
</dbReference>
<sequence>MDNQIAISIQNVSKSFNKTLSLKSLLKIISGNNLNNDLILSDISIDIYKGDFVAIVGNNGVGKSTLLKLISGVLSPDSGSIYTNGTINAIHELTSGFNQELNGYENLQLLGTLHGIPENEFSQKLNEVVSFSELSESSLNKPIKYYSSGMKTRLAYAFNITFVKDILLLDEVLAVGDYNFIQKCIAQLEILKQKGVTIVLVTHNITRVQNLISKVFEITNSKVLFTSLETYLEKRNKNNEDSFFIHPNLSIDSFIIIEKKKKTSLFEKDTKSTSPNNFKLDDNQNIEIKYNILNNTNPVNVKFYGLICAENDIVKYESEKYNLKNGKNEVSFNITLPGLIKGIYTLQFYIFDINSKQILLKINTIQLNGTSEFTISTALSVAQQNLKLNITN</sequence>
<evidence type="ECO:0000259" key="3">
    <source>
        <dbReference type="PROSITE" id="PS50893"/>
    </source>
</evidence>
<evidence type="ECO:0000256" key="1">
    <source>
        <dbReference type="ARBA" id="ARBA00022741"/>
    </source>
</evidence>
<proteinExistence type="predicted"/>
<dbReference type="InterPro" id="IPR027417">
    <property type="entry name" value="P-loop_NTPase"/>
</dbReference>
<dbReference type="Proteomes" id="UP001497527">
    <property type="component" value="Unassembled WGS sequence"/>
</dbReference>
<keyword evidence="1" id="KW-0547">Nucleotide-binding</keyword>
<dbReference type="SUPFAM" id="SSF52540">
    <property type="entry name" value="P-loop containing nucleoside triphosphate hydrolases"/>
    <property type="match status" value="1"/>
</dbReference>
<accession>A0ABP1EZF4</accession>
<keyword evidence="5" id="KW-1185">Reference proteome</keyword>
<dbReference type="InterPro" id="IPR003439">
    <property type="entry name" value="ABC_transporter-like_ATP-bd"/>
</dbReference>
<dbReference type="Gene3D" id="3.40.50.300">
    <property type="entry name" value="P-loop containing nucleotide triphosphate hydrolases"/>
    <property type="match status" value="1"/>
</dbReference>
<evidence type="ECO:0000313" key="5">
    <source>
        <dbReference type="Proteomes" id="UP001497527"/>
    </source>
</evidence>
<gene>
    <name evidence="4" type="ORF">T190423A01A_20573</name>
</gene>
<evidence type="ECO:0000313" key="4">
    <source>
        <dbReference type="EMBL" id="CAL2102822.1"/>
    </source>
</evidence>
<dbReference type="InterPro" id="IPR003593">
    <property type="entry name" value="AAA+_ATPase"/>
</dbReference>
<feature type="domain" description="ABC transporter" evidence="3">
    <location>
        <begin position="20"/>
        <end position="245"/>
    </location>
</feature>
<dbReference type="EMBL" id="CAXJIO010000011">
    <property type="protein sequence ID" value="CAL2102822.1"/>
    <property type="molecule type" value="Genomic_DNA"/>
</dbReference>
<evidence type="ECO:0000256" key="2">
    <source>
        <dbReference type="ARBA" id="ARBA00022840"/>
    </source>
</evidence>
<dbReference type="Pfam" id="PF00005">
    <property type="entry name" value="ABC_tran"/>
    <property type="match status" value="1"/>
</dbReference>
<dbReference type="PROSITE" id="PS50893">
    <property type="entry name" value="ABC_TRANSPORTER_2"/>
    <property type="match status" value="1"/>
</dbReference>
<comment type="caution">
    <text evidence="4">The sequence shown here is derived from an EMBL/GenBank/DDBJ whole genome shotgun (WGS) entry which is preliminary data.</text>
</comment>
<protein>
    <submittedName>
        <fullName evidence="4">ABC transporter domain-containing protein</fullName>
    </submittedName>
</protein>
<dbReference type="RefSeq" id="WP_348716555.1">
    <property type="nucleotide sequence ID" value="NZ_CAXJIO010000011.1"/>
</dbReference>